<dbReference type="PANTHER" id="PTHR10098:SF108">
    <property type="entry name" value="TETRATRICOPEPTIDE REPEAT PROTEIN 28"/>
    <property type="match status" value="1"/>
</dbReference>
<dbReference type="Proteomes" id="UP001483337">
    <property type="component" value="Chromosome"/>
</dbReference>
<feature type="coiled-coil region" evidence="1">
    <location>
        <begin position="570"/>
        <end position="597"/>
    </location>
</feature>
<feature type="domain" description="CHAT" evidence="2">
    <location>
        <begin position="822"/>
        <end position="1145"/>
    </location>
</feature>
<organism evidence="3 4">
    <name type="scientific">Okeanomitos corallinicola TIOX110</name>
    <dbReference type="NCBI Taxonomy" id="3133117"/>
    <lineage>
        <taxon>Bacteria</taxon>
        <taxon>Bacillati</taxon>
        <taxon>Cyanobacteriota</taxon>
        <taxon>Cyanophyceae</taxon>
        <taxon>Nostocales</taxon>
        <taxon>Aphanizomenonaceae</taxon>
        <taxon>Okeanomitos</taxon>
    </lineage>
</organism>
<dbReference type="Pfam" id="PF12770">
    <property type="entry name" value="CHAT"/>
    <property type="match status" value="1"/>
</dbReference>
<dbReference type="RefSeq" id="WP_353932199.1">
    <property type="nucleotide sequence ID" value="NZ_CP150886.1"/>
</dbReference>
<keyword evidence="1" id="KW-0175">Coiled coil</keyword>
<feature type="coiled-coil region" evidence="1">
    <location>
        <begin position="648"/>
        <end position="675"/>
    </location>
</feature>
<accession>A0ABZ2UWD9</accession>
<protein>
    <submittedName>
        <fullName evidence="3">CHAT domain-containing protein</fullName>
    </submittedName>
</protein>
<dbReference type="SUPFAM" id="SSF48452">
    <property type="entry name" value="TPR-like"/>
    <property type="match status" value="2"/>
</dbReference>
<proteinExistence type="predicted"/>
<gene>
    <name evidence="3" type="ORF">WJM97_06330</name>
</gene>
<sequence>MNKQHNKSHLNLIKKLINCADKREINEIIRNNFDDINVNFLRMLQQEGVRLQEEDNNDKGNLLKDIVRQLAEFLGIEKDELRIAEIESSKLPLKIESNKNSNVKSINSIDKDDLINRNDRQLAFLNEVLQILQKIIKDQRNPQEIYPFLQNNINHFNENFIQTINNCANIYLVRKSGNNAQEFAALIVELGILINQFPLGDKAINLEIGIACYQAALQVYQRDQFPQEWAAIQDNLSINYRNRIKGNKADNLEKAILACENALQIWRKNSQSWANTLMNLGNIYCNRIKGNKTDNIEQAIVAYDNALQILTKKVFPREWADIQDNLANAYQTRIKGDEADNLEKAIECYHKALEVRTFDSLLLKWAETHNNLGNTYGRRIKGDKANNIEKAIECYHNTLQIITQEEFPQTWAELQNNIVRIYNIRIKGNKADNLEKAISACENALQVFTQKAFPQDWAITQTNLGSTYNSRIKGDKADNLEKAILAFENALQIITKETLPQNWSITHNSLAIAYSKRIKGDRTDNLEKAIQSFRNSLQVETPDNFPIQCLIHSSNLGNLGFKEGNWKLAIEGYSNAIEALENTRSETMSEIRRQETMAEAIGVYQNIVQSLVNLGQIDKAIEYAERSKNRNLVELLANRDLYPKGDISQTVIIELDKLRKEIVKEEKQLATKEMSDNLAILTAEGRQQQYQPQIPNRSRLNQLKQQLEELITSHITPIDPTFSLTQKVEPISFNDIKTLTSENKAIIQWYITNDKILTFIIAADSEQPIIKQFPSEDRQALIEEINNYLNLYRTEAKQEWQNQLESILENFAQYLHLNEIISELPQKCNSLILIPHLFIHLLPIHALKATRKQKDETIFTGYLLDLFPNQISYAPSCQLLQIVKSQERDNFNNLFGIQNPTDDLQYTDIEVDTIRQLFKPNDKVLVKDHATKENLNQQNLNQTSYSHFSSHGYFNFQEPLKSALILANSNTQIQENVNQDSKNFTRSPQNQILDLEKCLTLGEIFNLDLRNCYLVTLSACETGLTDLGNVSDEYISLPSGFLFAGCTNVVSSLWAVNDLSTAFLMIKFYQNHKQENLPVTKALNEAQKWLRDVSKLELQTWIEENQLPLKPAIRMNLRRRLYKLKDDVKPFKSPFYWAAFCAIGQ</sequence>
<evidence type="ECO:0000313" key="3">
    <source>
        <dbReference type="EMBL" id="WZB89296.1"/>
    </source>
</evidence>
<dbReference type="InterPro" id="IPR019734">
    <property type="entry name" value="TPR_rpt"/>
</dbReference>
<dbReference type="EMBL" id="CP150886">
    <property type="protein sequence ID" value="WZB89296.1"/>
    <property type="molecule type" value="Genomic_DNA"/>
</dbReference>
<evidence type="ECO:0000256" key="1">
    <source>
        <dbReference type="SAM" id="Coils"/>
    </source>
</evidence>
<dbReference type="InterPro" id="IPR011990">
    <property type="entry name" value="TPR-like_helical_dom_sf"/>
</dbReference>
<dbReference type="SMART" id="SM00028">
    <property type="entry name" value="TPR"/>
    <property type="match status" value="6"/>
</dbReference>
<dbReference type="InterPro" id="IPR024983">
    <property type="entry name" value="CHAT_dom"/>
</dbReference>
<dbReference type="Gene3D" id="1.25.40.10">
    <property type="entry name" value="Tetratricopeptide repeat domain"/>
    <property type="match status" value="4"/>
</dbReference>
<name>A0ABZ2UWD9_9CYAN</name>
<reference evidence="3 4" key="1">
    <citation type="submission" date="2024-04" db="EMBL/GenBank/DDBJ databases">
        <title>Okeanomitos corallinicola gen. &amp; sp. nov. (Nostocales, Cyanobacteria), a new toxic marine heterocyst-forming cyanobacterium from a coral reef.</title>
        <authorList>
            <person name="Li H."/>
            <person name="Li R."/>
            <person name="Kang J."/>
            <person name="Hii K.S."/>
            <person name="Mohamed H.F."/>
            <person name="Xu X."/>
            <person name="Luo Z."/>
        </authorList>
    </citation>
    <scope>NUCLEOTIDE SEQUENCE [LARGE SCALE GENOMIC DNA]</scope>
    <source>
        <strain evidence="3 4">TIOX110</strain>
    </source>
</reference>
<evidence type="ECO:0000313" key="4">
    <source>
        <dbReference type="Proteomes" id="UP001483337"/>
    </source>
</evidence>
<dbReference type="PANTHER" id="PTHR10098">
    <property type="entry name" value="RAPSYN-RELATED"/>
    <property type="match status" value="1"/>
</dbReference>
<dbReference type="Pfam" id="PF13374">
    <property type="entry name" value="TPR_10"/>
    <property type="match status" value="1"/>
</dbReference>
<keyword evidence="4" id="KW-1185">Reference proteome</keyword>
<evidence type="ECO:0000259" key="2">
    <source>
        <dbReference type="Pfam" id="PF12770"/>
    </source>
</evidence>